<keyword evidence="1 4" id="KW-0238">DNA-binding</keyword>
<dbReference type="CDD" id="cd00086">
    <property type="entry name" value="homeodomain"/>
    <property type="match status" value="1"/>
</dbReference>
<feature type="domain" description="Homeobox" evidence="6">
    <location>
        <begin position="249"/>
        <end position="312"/>
    </location>
</feature>
<dbReference type="PROSITE" id="PS50071">
    <property type="entry name" value="HOMEOBOX_2"/>
    <property type="match status" value="1"/>
</dbReference>
<feature type="compositionally biased region" description="Low complexity" evidence="5">
    <location>
        <begin position="79"/>
        <end position="92"/>
    </location>
</feature>
<evidence type="ECO:0000256" key="5">
    <source>
        <dbReference type="SAM" id="MobiDB-lite"/>
    </source>
</evidence>
<evidence type="ECO:0000313" key="8">
    <source>
        <dbReference type="Proteomes" id="UP000507470"/>
    </source>
</evidence>
<dbReference type="EMBL" id="CACVKT020004265">
    <property type="protein sequence ID" value="CAC5388860.1"/>
    <property type="molecule type" value="Genomic_DNA"/>
</dbReference>
<feature type="DNA-binding region" description="Homeobox" evidence="4">
    <location>
        <begin position="251"/>
        <end position="313"/>
    </location>
</feature>
<name>A0A6J8C174_MYTCO</name>
<dbReference type="PROSITE" id="PS00027">
    <property type="entry name" value="HOMEOBOX_1"/>
    <property type="match status" value="1"/>
</dbReference>
<dbReference type="InterPro" id="IPR001356">
    <property type="entry name" value="HD"/>
</dbReference>
<protein>
    <recommendedName>
        <fullName evidence="6">Homeobox domain-containing protein</fullName>
    </recommendedName>
</protein>
<evidence type="ECO:0000256" key="3">
    <source>
        <dbReference type="ARBA" id="ARBA00023242"/>
    </source>
</evidence>
<keyword evidence="8" id="KW-1185">Reference proteome</keyword>
<sequence>MTDLYQSSPESPAAMNITSTSTLHDVIKATILDNPPLDEMAMTALRSNPDAYLDTLLNSLLNDPPTQQATPKQRKKAATTQTQPPTCSSPCPDSRLSESLTNLLGSPTPTTQHVSATELQTLIRLDVKTKSTPSTQLQPQQPTTANLHSVNNREFQLQKRFHLLQYSFPVQIQQLSSYYRYQSAIIQTSHFQALQQYSNYPCYYGSLNSYYDNQLHHIIDKVECSLAALEYSNGVTSSYHVITPVQQQQPVCRSRPVLSKKAVNVMETWYHDNLHHPYPNNTVIQYMAKQTNLKEEQIKKWFGNKRNRCKNARPYKKKQKKLTPSLVQNML</sequence>
<keyword evidence="3 4" id="KW-0539">Nucleus</keyword>
<dbReference type="Proteomes" id="UP000507470">
    <property type="component" value="Unassembled WGS sequence"/>
</dbReference>
<organism evidence="7 8">
    <name type="scientific">Mytilus coruscus</name>
    <name type="common">Sea mussel</name>
    <dbReference type="NCBI Taxonomy" id="42192"/>
    <lineage>
        <taxon>Eukaryota</taxon>
        <taxon>Metazoa</taxon>
        <taxon>Spiralia</taxon>
        <taxon>Lophotrochozoa</taxon>
        <taxon>Mollusca</taxon>
        <taxon>Bivalvia</taxon>
        <taxon>Autobranchia</taxon>
        <taxon>Pteriomorphia</taxon>
        <taxon>Mytilida</taxon>
        <taxon>Mytiloidea</taxon>
        <taxon>Mytilidae</taxon>
        <taxon>Mytilinae</taxon>
        <taxon>Mytilus</taxon>
    </lineage>
</organism>
<proteinExistence type="predicted"/>
<dbReference type="SUPFAM" id="SSF46689">
    <property type="entry name" value="Homeodomain-like"/>
    <property type="match status" value="1"/>
</dbReference>
<evidence type="ECO:0000256" key="1">
    <source>
        <dbReference type="ARBA" id="ARBA00023125"/>
    </source>
</evidence>
<dbReference type="GO" id="GO:0000981">
    <property type="term" value="F:DNA-binding transcription factor activity, RNA polymerase II-specific"/>
    <property type="evidence" value="ECO:0007669"/>
    <property type="project" value="InterPro"/>
</dbReference>
<feature type="region of interest" description="Disordered" evidence="5">
    <location>
        <begin position="60"/>
        <end position="95"/>
    </location>
</feature>
<dbReference type="GO" id="GO:0005634">
    <property type="term" value="C:nucleus"/>
    <property type="evidence" value="ECO:0007669"/>
    <property type="project" value="UniProtKB-SubCell"/>
</dbReference>
<gene>
    <name evidence="7" type="ORF">MCOR_24092</name>
</gene>
<dbReference type="GO" id="GO:0003677">
    <property type="term" value="F:DNA binding"/>
    <property type="evidence" value="ECO:0007669"/>
    <property type="project" value="UniProtKB-UniRule"/>
</dbReference>
<evidence type="ECO:0000256" key="4">
    <source>
        <dbReference type="PROSITE-ProRule" id="PRU00108"/>
    </source>
</evidence>
<accession>A0A6J8C174</accession>
<dbReference type="Pfam" id="PF05920">
    <property type="entry name" value="Homeobox_KN"/>
    <property type="match status" value="1"/>
</dbReference>
<evidence type="ECO:0000256" key="2">
    <source>
        <dbReference type="ARBA" id="ARBA00023155"/>
    </source>
</evidence>
<feature type="region of interest" description="Disordered" evidence="5">
    <location>
        <begin position="312"/>
        <end position="331"/>
    </location>
</feature>
<reference evidence="7 8" key="1">
    <citation type="submission" date="2020-06" db="EMBL/GenBank/DDBJ databases">
        <authorList>
            <person name="Li R."/>
            <person name="Bekaert M."/>
        </authorList>
    </citation>
    <scope>NUCLEOTIDE SEQUENCE [LARGE SCALE GENOMIC DNA]</scope>
    <source>
        <strain evidence="8">wild</strain>
    </source>
</reference>
<dbReference type="InterPro" id="IPR009057">
    <property type="entry name" value="Homeodomain-like_sf"/>
</dbReference>
<comment type="subcellular location">
    <subcellularLocation>
        <location evidence="4">Nucleus</location>
    </subcellularLocation>
</comment>
<evidence type="ECO:0000313" key="7">
    <source>
        <dbReference type="EMBL" id="CAC5388860.1"/>
    </source>
</evidence>
<dbReference type="InterPro" id="IPR050224">
    <property type="entry name" value="TALE_homeobox"/>
</dbReference>
<feature type="compositionally biased region" description="Polar residues" evidence="5">
    <location>
        <begin position="60"/>
        <end position="71"/>
    </location>
</feature>
<dbReference type="Gene3D" id="1.10.10.60">
    <property type="entry name" value="Homeodomain-like"/>
    <property type="match status" value="1"/>
</dbReference>
<dbReference type="AlphaFoldDB" id="A0A6J8C174"/>
<feature type="compositionally biased region" description="Basic residues" evidence="5">
    <location>
        <begin position="312"/>
        <end position="321"/>
    </location>
</feature>
<dbReference type="InterPro" id="IPR008422">
    <property type="entry name" value="KN_HD"/>
</dbReference>
<dbReference type="InterPro" id="IPR017970">
    <property type="entry name" value="Homeobox_CS"/>
</dbReference>
<dbReference type="OrthoDB" id="4187154at2759"/>
<dbReference type="SMART" id="SM00389">
    <property type="entry name" value="HOX"/>
    <property type="match status" value="1"/>
</dbReference>
<dbReference type="PANTHER" id="PTHR11850">
    <property type="entry name" value="HOMEOBOX PROTEIN TRANSCRIPTION FACTORS"/>
    <property type="match status" value="1"/>
</dbReference>
<keyword evidence="2 4" id="KW-0371">Homeobox</keyword>
<evidence type="ECO:0000259" key="6">
    <source>
        <dbReference type="PROSITE" id="PS50071"/>
    </source>
</evidence>